<dbReference type="SMART" id="SM00387">
    <property type="entry name" value="HATPase_c"/>
    <property type="match status" value="1"/>
</dbReference>
<dbReference type="Gene3D" id="6.10.340.10">
    <property type="match status" value="1"/>
</dbReference>
<dbReference type="GO" id="GO:0000155">
    <property type="term" value="F:phosphorelay sensor kinase activity"/>
    <property type="evidence" value="ECO:0007669"/>
    <property type="project" value="InterPro"/>
</dbReference>
<dbReference type="PANTHER" id="PTHR45436:SF16">
    <property type="entry name" value="HISTIDINE KINASE"/>
    <property type="match status" value="1"/>
</dbReference>
<dbReference type="EC" id="2.7.13.3" evidence="3"/>
<protein>
    <recommendedName>
        <fullName evidence="3">histidine kinase</fullName>
        <ecNumber evidence="3">2.7.13.3</ecNumber>
    </recommendedName>
</protein>
<dbReference type="InterPro" id="IPR036890">
    <property type="entry name" value="HATPase_C_sf"/>
</dbReference>
<accession>A0A0K0XYE3</accession>
<evidence type="ECO:0000256" key="9">
    <source>
        <dbReference type="ARBA" id="ARBA00023012"/>
    </source>
</evidence>
<evidence type="ECO:0000256" key="6">
    <source>
        <dbReference type="ARBA" id="ARBA00022692"/>
    </source>
</evidence>
<dbReference type="Pfam" id="PF02518">
    <property type="entry name" value="HATPase_c"/>
    <property type="match status" value="1"/>
</dbReference>
<dbReference type="CDD" id="cd00082">
    <property type="entry name" value="HisKA"/>
    <property type="match status" value="1"/>
</dbReference>
<dbReference type="AlphaFoldDB" id="A0A0K0XYE3"/>
<evidence type="ECO:0000256" key="4">
    <source>
        <dbReference type="ARBA" id="ARBA00022553"/>
    </source>
</evidence>
<keyword evidence="9" id="KW-0902">Two-component regulatory system</keyword>
<dbReference type="PANTHER" id="PTHR45436">
    <property type="entry name" value="SENSOR HISTIDINE KINASE YKOH"/>
    <property type="match status" value="1"/>
</dbReference>
<evidence type="ECO:0000256" key="1">
    <source>
        <dbReference type="ARBA" id="ARBA00000085"/>
    </source>
</evidence>
<dbReference type="RefSeq" id="WP_049726239.1">
    <property type="nucleotide sequence ID" value="NZ_CP012154.1"/>
</dbReference>
<dbReference type="EMBL" id="CP012154">
    <property type="protein sequence ID" value="AKS42699.1"/>
    <property type="molecule type" value="Genomic_DNA"/>
</dbReference>
<evidence type="ECO:0000256" key="3">
    <source>
        <dbReference type="ARBA" id="ARBA00012438"/>
    </source>
</evidence>
<keyword evidence="11" id="KW-1185">Reference proteome</keyword>
<dbReference type="InterPro" id="IPR003660">
    <property type="entry name" value="HAMP_dom"/>
</dbReference>
<dbReference type="PROSITE" id="PS50885">
    <property type="entry name" value="HAMP"/>
    <property type="match status" value="1"/>
</dbReference>
<dbReference type="SUPFAM" id="SSF55874">
    <property type="entry name" value="ATPase domain of HSP90 chaperone/DNA topoisomerase II/histidine kinase"/>
    <property type="match status" value="1"/>
</dbReference>
<keyword evidence="4" id="KW-0597">Phosphoprotein</keyword>
<dbReference type="PATRIC" id="fig|1579979.3.peg.2387"/>
<comment type="subcellular location">
    <subcellularLocation>
        <location evidence="2">Membrane</location>
    </subcellularLocation>
</comment>
<evidence type="ECO:0000313" key="11">
    <source>
        <dbReference type="Proteomes" id="UP000066624"/>
    </source>
</evidence>
<dbReference type="SMART" id="SM00304">
    <property type="entry name" value="HAMP"/>
    <property type="match status" value="1"/>
</dbReference>
<dbReference type="InterPro" id="IPR003594">
    <property type="entry name" value="HATPase_dom"/>
</dbReference>
<evidence type="ECO:0000256" key="8">
    <source>
        <dbReference type="ARBA" id="ARBA00022989"/>
    </source>
</evidence>
<name>A0A0K0XYE3_9GAMM</name>
<proteinExistence type="predicted"/>
<reference evidence="10 11" key="1">
    <citation type="submission" date="2015-07" db="EMBL/GenBank/DDBJ databases">
        <authorList>
            <person name="Noorani M."/>
        </authorList>
    </citation>
    <scope>NUCLEOTIDE SEQUENCE [LARGE SCALE GENOMIC DNA]</scope>
    <source>
        <strain evidence="10 11">KCTC 42284</strain>
    </source>
</reference>
<keyword evidence="8" id="KW-0472">Membrane</keyword>
<dbReference type="STRING" id="1579979.WM2015_2336"/>
<evidence type="ECO:0000256" key="7">
    <source>
        <dbReference type="ARBA" id="ARBA00022777"/>
    </source>
</evidence>
<keyword evidence="6" id="KW-0812">Transmembrane</keyword>
<dbReference type="Pfam" id="PF00512">
    <property type="entry name" value="HisKA"/>
    <property type="match status" value="1"/>
</dbReference>
<keyword evidence="7" id="KW-0418">Kinase</keyword>
<dbReference type="OrthoDB" id="9121563at2"/>
<organism evidence="10 11">
    <name type="scientific">Wenzhouxiangella marina</name>
    <dbReference type="NCBI Taxonomy" id="1579979"/>
    <lineage>
        <taxon>Bacteria</taxon>
        <taxon>Pseudomonadati</taxon>
        <taxon>Pseudomonadota</taxon>
        <taxon>Gammaproteobacteria</taxon>
        <taxon>Chromatiales</taxon>
        <taxon>Wenzhouxiangellaceae</taxon>
        <taxon>Wenzhouxiangella</taxon>
    </lineage>
</organism>
<evidence type="ECO:0000256" key="2">
    <source>
        <dbReference type="ARBA" id="ARBA00004370"/>
    </source>
</evidence>
<dbReference type="Pfam" id="PF00672">
    <property type="entry name" value="HAMP"/>
    <property type="match status" value="1"/>
</dbReference>
<dbReference type="GO" id="GO:0005886">
    <property type="term" value="C:plasma membrane"/>
    <property type="evidence" value="ECO:0007669"/>
    <property type="project" value="TreeGrafter"/>
</dbReference>
<dbReference type="SMART" id="SM00388">
    <property type="entry name" value="HisKA"/>
    <property type="match status" value="1"/>
</dbReference>
<comment type="catalytic activity">
    <reaction evidence="1">
        <text>ATP + protein L-histidine = ADP + protein N-phospho-L-histidine.</text>
        <dbReference type="EC" id="2.7.13.3"/>
    </reaction>
</comment>
<keyword evidence="5" id="KW-0808">Transferase</keyword>
<gene>
    <name evidence="10" type="ORF">WM2015_2336</name>
</gene>
<dbReference type="PROSITE" id="PS50109">
    <property type="entry name" value="HIS_KIN"/>
    <property type="match status" value="1"/>
</dbReference>
<dbReference type="SUPFAM" id="SSF47384">
    <property type="entry name" value="Homodimeric domain of signal transducing histidine kinase"/>
    <property type="match status" value="1"/>
</dbReference>
<evidence type="ECO:0000313" key="10">
    <source>
        <dbReference type="EMBL" id="AKS42699.1"/>
    </source>
</evidence>
<dbReference type="Proteomes" id="UP000066624">
    <property type="component" value="Chromosome"/>
</dbReference>
<sequence>MKRRSLLRRIAVAFLGMAVLAGAFGGLLAVLFAYTTEDHLFDRLLELEMAHLRASPAEAGRLPEPELPFAAYYPDADLPAELREPLQAEPRRREIFAADGRHFHLRRVELSGSDGPVWVVLQVEDLLVIRPVLSEITAMLAMAVLVIVLLAGTVGLFLAYRVTRPLRRLAGEVNALEPDQLPEQWTARYPDDEVGQLANALRDAFHRIRQFIDREQRFTQDASHELRTPLAVIESNATLLDGAVDPEQVRALAGRIRSAAMAMHLSVDALLSLARERGASESLPETALLPIVERCVLNHSHLLQDKPVALDVALDPRWRVPGDPAVLQVLIANLISNAFRYTGQGEIRIERDGDDLLVIDSGTGIDERIRPRVTEPRVKGSDSPGLGLGLSIVERLCERYGWRFELDSSERGTTARLGLGKPR</sequence>
<dbReference type="InterPro" id="IPR005467">
    <property type="entry name" value="His_kinase_dom"/>
</dbReference>
<dbReference type="KEGG" id="wma:WM2015_2336"/>
<evidence type="ECO:0000256" key="5">
    <source>
        <dbReference type="ARBA" id="ARBA00022679"/>
    </source>
</evidence>
<dbReference type="Gene3D" id="1.10.287.130">
    <property type="match status" value="1"/>
</dbReference>
<dbReference type="InterPro" id="IPR036097">
    <property type="entry name" value="HisK_dim/P_sf"/>
</dbReference>
<keyword evidence="8" id="KW-1133">Transmembrane helix</keyword>
<dbReference type="Gene3D" id="3.30.565.10">
    <property type="entry name" value="Histidine kinase-like ATPase, C-terminal domain"/>
    <property type="match status" value="1"/>
</dbReference>
<dbReference type="InterPro" id="IPR003661">
    <property type="entry name" value="HisK_dim/P_dom"/>
</dbReference>
<dbReference type="SUPFAM" id="SSF158472">
    <property type="entry name" value="HAMP domain-like"/>
    <property type="match status" value="1"/>
</dbReference>
<dbReference type="InterPro" id="IPR050428">
    <property type="entry name" value="TCS_sensor_his_kinase"/>
</dbReference>